<evidence type="ECO:0000313" key="2">
    <source>
        <dbReference type="EMBL" id="TBU24007.1"/>
    </source>
</evidence>
<evidence type="ECO:0000256" key="1">
    <source>
        <dbReference type="SAM" id="MobiDB-lite"/>
    </source>
</evidence>
<protein>
    <submittedName>
        <fullName evidence="2">Uncharacterized protein</fullName>
    </submittedName>
</protein>
<accession>A0A4Q9MBZ4</accession>
<dbReference type="OrthoDB" id="2333384at2759"/>
<feature type="compositionally biased region" description="Basic and acidic residues" evidence="1">
    <location>
        <begin position="124"/>
        <end position="142"/>
    </location>
</feature>
<reference evidence="2" key="1">
    <citation type="submission" date="2019-01" db="EMBL/GenBank/DDBJ databases">
        <title>Draft genome sequences of three monokaryotic isolates of the white-rot basidiomycete fungus Dichomitus squalens.</title>
        <authorList>
            <consortium name="DOE Joint Genome Institute"/>
            <person name="Lopez S.C."/>
            <person name="Andreopoulos B."/>
            <person name="Pangilinan J."/>
            <person name="Lipzen A."/>
            <person name="Riley R."/>
            <person name="Ahrendt S."/>
            <person name="Ng V."/>
            <person name="Barry K."/>
            <person name="Daum C."/>
            <person name="Grigoriev I.V."/>
            <person name="Hilden K.S."/>
            <person name="Makela M.R."/>
            <person name="de Vries R.P."/>
        </authorList>
    </citation>
    <scope>NUCLEOTIDE SEQUENCE [LARGE SCALE GENOMIC DNA]</scope>
    <source>
        <strain evidence="2">OM18370.1</strain>
    </source>
</reference>
<dbReference type="AlphaFoldDB" id="A0A4Q9MBZ4"/>
<name>A0A4Q9MBZ4_9APHY</name>
<sequence length="238" mass="26469">MTRRGLWGEYSRVHVELALSDIPVLPLFSDIPYSITVTTSTPPLSRAHASEHSSKPVFPPVPRKAQEIDFILHRFLKLRARLSTRKANNDVMTILGDKKEETNQVAVESDIPDKKWVPLASIPADDKHEKEKETSEQGEEKGSWVQRATFQSRFRLNCPPSFVVANIECSYSLIVKVPFPGIGNSLKLEVPVTITSGIADPLPQEQSNSNDDPDLLDLPPSVSVSSLFVIACLTFRIP</sequence>
<dbReference type="Proteomes" id="UP000292957">
    <property type="component" value="Unassembled WGS sequence"/>
</dbReference>
<feature type="region of interest" description="Disordered" evidence="1">
    <location>
        <begin position="123"/>
        <end position="143"/>
    </location>
</feature>
<proteinExistence type="predicted"/>
<dbReference type="EMBL" id="ML143490">
    <property type="protein sequence ID" value="TBU24007.1"/>
    <property type="molecule type" value="Genomic_DNA"/>
</dbReference>
<gene>
    <name evidence="2" type="ORF">BD311DRAFT_672764</name>
</gene>
<organism evidence="2">
    <name type="scientific">Dichomitus squalens</name>
    <dbReference type="NCBI Taxonomy" id="114155"/>
    <lineage>
        <taxon>Eukaryota</taxon>
        <taxon>Fungi</taxon>
        <taxon>Dikarya</taxon>
        <taxon>Basidiomycota</taxon>
        <taxon>Agaricomycotina</taxon>
        <taxon>Agaricomycetes</taxon>
        <taxon>Polyporales</taxon>
        <taxon>Polyporaceae</taxon>
        <taxon>Dichomitus</taxon>
    </lineage>
</organism>